<protein>
    <submittedName>
        <fullName evidence="2">Uncharacterized protein</fullName>
    </submittedName>
</protein>
<proteinExistence type="predicted"/>
<gene>
    <name evidence="2" type="ORF">CVT25_007159</name>
</gene>
<dbReference type="AlphaFoldDB" id="A0A409WVQ6"/>
<evidence type="ECO:0000313" key="3">
    <source>
        <dbReference type="Proteomes" id="UP000283269"/>
    </source>
</evidence>
<evidence type="ECO:0000313" key="2">
    <source>
        <dbReference type="EMBL" id="PPQ82551.1"/>
    </source>
</evidence>
<reference evidence="2 3" key="1">
    <citation type="journal article" date="2018" name="Evol. Lett.">
        <title>Horizontal gene cluster transfer increased hallucinogenic mushroom diversity.</title>
        <authorList>
            <person name="Reynolds H.T."/>
            <person name="Vijayakumar V."/>
            <person name="Gluck-Thaler E."/>
            <person name="Korotkin H.B."/>
            <person name="Matheny P.B."/>
            <person name="Slot J.C."/>
        </authorList>
    </citation>
    <scope>NUCLEOTIDE SEQUENCE [LARGE SCALE GENOMIC DNA]</scope>
    <source>
        <strain evidence="2 3">2631</strain>
    </source>
</reference>
<feature type="region of interest" description="Disordered" evidence="1">
    <location>
        <begin position="70"/>
        <end position="98"/>
    </location>
</feature>
<name>A0A409WVQ6_PSICY</name>
<organism evidence="2 3">
    <name type="scientific">Psilocybe cyanescens</name>
    <dbReference type="NCBI Taxonomy" id="93625"/>
    <lineage>
        <taxon>Eukaryota</taxon>
        <taxon>Fungi</taxon>
        <taxon>Dikarya</taxon>
        <taxon>Basidiomycota</taxon>
        <taxon>Agaricomycotina</taxon>
        <taxon>Agaricomycetes</taxon>
        <taxon>Agaricomycetidae</taxon>
        <taxon>Agaricales</taxon>
        <taxon>Agaricineae</taxon>
        <taxon>Strophariaceae</taxon>
        <taxon>Psilocybe</taxon>
    </lineage>
</organism>
<evidence type="ECO:0000256" key="1">
    <source>
        <dbReference type="SAM" id="MobiDB-lite"/>
    </source>
</evidence>
<comment type="caution">
    <text evidence="2">The sequence shown here is derived from an EMBL/GenBank/DDBJ whole genome shotgun (WGS) entry which is preliminary data.</text>
</comment>
<keyword evidence="3" id="KW-1185">Reference proteome</keyword>
<accession>A0A409WVQ6</accession>
<dbReference type="Proteomes" id="UP000283269">
    <property type="component" value="Unassembled WGS sequence"/>
</dbReference>
<dbReference type="EMBL" id="NHYD01003124">
    <property type="protein sequence ID" value="PPQ82551.1"/>
    <property type="molecule type" value="Genomic_DNA"/>
</dbReference>
<dbReference type="InParanoid" id="A0A409WVQ6"/>
<sequence length="108" mass="11684">MKYTTTELLSTSVLDPKLKRQLRLTIFFSNITIIGILEKTPVGSPHVPMNSVAPTIIQEAIWKATPPSIQRAEEMAGSGGPDEAPSDWDGSEGDPGAGYCKAYYLKST</sequence>